<accession>A0A8J3SHT1</accession>
<evidence type="ECO:0000313" key="3">
    <source>
        <dbReference type="EMBL" id="GIH94766.1"/>
    </source>
</evidence>
<evidence type="ECO:0000256" key="1">
    <source>
        <dbReference type="ARBA" id="ARBA00022559"/>
    </source>
</evidence>
<name>A0A8J3SHT1_9ACTN</name>
<dbReference type="Pfam" id="PF00561">
    <property type="entry name" value="Abhydrolase_1"/>
    <property type="match status" value="1"/>
</dbReference>
<dbReference type="InterPro" id="IPR050471">
    <property type="entry name" value="AB_hydrolase"/>
</dbReference>
<reference evidence="3 4" key="1">
    <citation type="submission" date="2021-01" db="EMBL/GenBank/DDBJ databases">
        <title>Whole genome shotgun sequence of Planobispora siamensis NBRC 107568.</title>
        <authorList>
            <person name="Komaki H."/>
            <person name="Tamura T."/>
        </authorList>
    </citation>
    <scope>NUCLEOTIDE SEQUENCE [LARGE SCALE GENOMIC DNA]</scope>
    <source>
        <strain evidence="3 4">NBRC 107568</strain>
    </source>
</reference>
<evidence type="ECO:0000259" key="2">
    <source>
        <dbReference type="Pfam" id="PF00561"/>
    </source>
</evidence>
<dbReference type="PRINTS" id="PR00111">
    <property type="entry name" value="ABHYDROLASE"/>
</dbReference>
<dbReference type="GO" id="GO:0004601">
    <property type="term" value="F:peroxidase activity"/>
    <property type="evidence" value="ECO:0007669"/>
    <property type="project" value="UniProtKB-KW"/>
</dbReference>
<keyword evidence="1" id="KW-0575">Peroxidase</keyword>
<comment type="caution">
    <text evidence="3">The sequence shown here is derived from an EMBL/GenBank/DDBJ whole genome shotgun (WGS) entry which is preliminary data.</text>
</comment>
<dbReference type="RefSeq" id="WP_204066885.1">
    <property type="nucleotide sequence ID" value="NZ_BOOJ01000046.1"/>
</dbReference>
<dbReference type="PRINTS" id="PR00412">
    <property type="entry name" value="EPOXHYDRLASE"/>
</dbReference>
<feature type="domain" description="AB hydrolase-1" evidence="2">
    <location>
        <begin position="30"/>
        <end position="256"/>
    </location>
</feature>
<gene>
    <name evidence="3" type="ORF">Psi01_53960</name>
</gene>
<dbReference type="PANTHER" id="PTHR43433">
    <property type="entry name" value="HYDROLASE, ALPHA/BETA FOLD FAMILY PROTEIN"/>
    <property type="match status" value="1"/>
</dbReference>
<proteinExistence type="predicted"/>
<dbReference type="SUPFAM" id="SSF53474">
    <property type="entry name" value="alpha/beta-Hydrolases"/>
    <property type="match status" value="1"/>
</dbReference>
<dbReference type="InterPro" id="IPR029058">
    <property type="entry name" value="AB_hydrolase_fold"/>
</dbReference>
<dbReference type="PANTHER" id="PTHR43433:SF5">
    <property type="entry name" value="AB HYDROLASE-1 DOMAIN-CONTAINING PROTEIN"/>
    <property type="match status" value="1"/>
</dbReference>
<sequence length="272" mass="28172">MAQIPGLPELPVLPVLPELSTTVVGSGPGILLAHGASGSIADNYGTLVPVLAEGHTVVGPDYPGSGATPRAAGGFTLDELADALVASAVGAGVETFTLIGFSLGTTVAVRAAARHPERVRGLVLAAGFAKADNQIELSLGLWEHLLRTGDAEGFARIRAVNGFSVEFLNGLPAELFAQLLDLGPAGPPLGVIEQAALGRTADTREDLAGITVPTLVIAPTRDILVHPANSRYLAEHIPGARYAEVDSGHVVMAERPAEWQELIEKFLSEHGL</sequence>
<keyword evidence="1" id="KW-0560">Oxidoreductase</keyword>
<dbReference type="AlphaFoldDB" id="A0A8J3SHT1"/>
<dbReference type="Gene3D" id="3.40.50.1820">
    <property type="entry name" value="alpha/beta hydrolase"/>
    <property type="match status" value="1"/>
</dbReference>
<dbReference type="Proteomes" id="UP000619788">
    <property type="component" value="Unassembled WGS sequence"/>
</dbReference>
<dbReference type="InterPro" id="IPR000073">
    <property type="entry name" value="AB_hydrolase_1"/>
</dbReference>
<dbReference type="EMBL" id="BOOJ01000046">
    <property type="protein sequence ID" value="GIH94766.1"/>
    <property type="molecule type" value="Genomic_DNA"/>
</dbReference>
<organism evidence="3 4">
    <name type="scientific">Planobispora siamensis</name>
    <dbReference type="NCBI Taxonomy" id="936338"/>
    <lineage>
        <taxon>Bacteria</taxon>
        <taxon>Bacillati</taxon>
        <taxon>Actinomycetota</taxon>
        <taxon>Actinomycetes</taxon>
        <taxon>Streptosporangiales</taxon>
        <taxon>Streptosporangiaceae</taxon>
        <taxon>Planobispora</taxon>
    </lineage>
</organism>
<evidence type="ECO:0000313" key="4">
    <source>
        <dbReference type="Proteomes" id="UP000619788"/>
    </source>
</evidence>
<keyword evidence="4" id="KW-1185">Reference proteome</keyword>
<dbReference type="InterPro" id="IPR000639">
    <property type="entry name" value="Epox_hydrolase-like"/>
</dbReference>
<protein>
    <recommendedName>
        <fullName evidence="2">AB hydrolase-1 domain-containing protein</fullName>
    </recommendedName>
</protein>